<comment type="caution">
    <text evidence="1">The sequence shown here is derived from an EMBL/GenBank/DDBJ whole genome shotgun (WGS) entry which is preliminary data.</text>
</comment>
<name>A0A081DDE0_NONUL</name>
<reference evidence="1 2" key="1">
    <citation type="journal article" date="2014" name="Genome Announc.">
        <title>Draft Genome Sequences of Marine Flavobacterium Nonlabens Strains NR17, NR24, NR27, NR32, NR33, and Ara13.</title>
        <authorList>
            <person name="Nakanishi M."/>
            <person name="Meirelles P."/>
            <person name="Suzuki R."/>
            <person name="Takatani N."/>
            <person name="Mino S."/>
            <person name="Suda W."/>
            <person name="Oshima K."/>
            <person name="Hattori M."/>
            <person name="Ohkuma M."/>
            <person name="Hosokawa M."/>
            <person name="Miyashita K."/>
            <person name="Thompson F.L."/>
            <person name="Niwa A."/>
            <person name="Sawabe T."/>
            <person name="Sawabe T."/>
        </authorList>
    </citation>
    <scope>NUCLEOTIDE SEQUENCE [LARGE SCALE GENOMIC DNA]</scope>
    <source>
        <strain evidence="2">JCM19296</strain>
    </source>
</reference>
<dbReference type="EMBL" id="BBLG01000006">
    <property type="protein sequence ID" value="GAK76936.1"/>
    <property type="molecule type" value="Genomic_DNA"/>
</dbReference>
<proteinExistence type="predicted"/>
<organism evidence="1 2">
    <name type="scientific">Nonlabens ulvanivorans</name>
    <name type="common">Persicivirga ulvanivorans</name>
    <dbReference type="NCBI Taxonomy" id="906888"/>
    <lineage>
        <taxon>Bacteria</taxon>
        <taxon>Pseudomonadati</taxon>
        <taxon>Bacteroidota</taxon>
        <taxon>Flavobacteriia</taxon>
        <taxon>Flavobacteriales</taxon>
        <taxon>Flavobacteriaceae</taxon>
        <taxon>Nonlabens</taxon>
    </lineage>
</organism>
<sequence>MRLNFFCRLNLELFFTIALFFSFTISALSQSQANSIRTDVTFQWLDVQANNNQPATLESITIGTEVYDIMAVPSAYELTRLGPDGHGRNEIRHGNVIINNNSSNVDWNDDALKSFQDRDLTHYFTSNHNGDDICTDFAAVATTDSQIQTLRYSPGIPSNEGGIIAITERNSNNCFYISFYGEPSGGGPEVFLGGDTFVLPNTTQSGPLFNAPPVGVDYWNSGRVVHNNGTIGIAIFTLEDLAPVGSVITRVDFTASSNDHGDGKMLILQRYASSKNEEGCRNNTFNGTVKDSSSPAGSTFTVISPPDPAGESFTFSSNGDYTYTPSPGFIGGDVVFEYEICLPAPNDTTCDREVVTINFQTGAACVCSSGNANAPNVGQLKIIKFKSAIMNKLNILLILVLFVTTISVAQVGIGTTNPQETLHVSGVNSTVRVDGLNSSSHSRNLGGSTNYNVMVDSEGTMTLGKQSGELLSVSNLASPVVVQTLPDSGLNSEELYTRNFVLEERALVVITFYVAVDFKTYDGTNMIDDGRAKVAHNYFYLGDGTTADTTKSYGMTSVVYSNVNCDTATGYIYNSRSMTIALEAGTHSIHLQGAVYGGGLNSDAAFSASFGNGDRLDIQAIYL</sequence>
<dbReference type="Proteomes" id="UP000028980">
    <property type="component" value="Unassembled WGS sequence"/>
</dbReference>
<dbReference type="AlphaFoldDB" id="A0A081DDE0"/>
<gene>
    <name evidence="1" type="ORF">JCM19296_2540</name>
</gene>
<accession>A0A081DDE0</accession>
<evidence type="ECO:0000313" key="2">
    <source>
        <dbReference type="Proteomes" id="UP000028980"/>
    </source>
</evidence>
<evidence type="ECO:0008006" key="3">
    <source>
        <dbReference type="Google" id="ProtNLM"/>
    </source>
</evidence>
<evidence type="ECO:0000313" key="1">
    <source>
        <dbReference type="EMBL" id="GAK76936.1"/>
    </source>
</evidence>
<protein>
    <recommendedName>
        <fullName evidence="3">VCBS</fullName>
    </recommendedName>
</protein>